<keyword evidence="2" id="KW-0732">Signal</keyword>
<organism evidence="3 4">
    <name type="scientific">Micromonospora pisi</name>
    <dbReference type="NCBI Taxonomy" id="589240"/>
    <lineage>
        <taxon>Bacteria</taxon>
        <taxon>Bacillati</taxon>
        <taxon>Actinomycetota</taxon>
        <taxon>Actinomycetes</taxon>
        <taxon>Micromonosporales</taxon>
        <taxon>Micromonosporaceae</taxon>
        <taxon>Micromonospora</taxon>
    </lineage>
</organism>
<comment type="caution">
    <text evidence="3">The sequence shown here is derived from an EMBL/GenBank/DDBJ whole genome shotgun (WGS) entry which is preliminary data.</text>
</comment>
<keyword evidence="1" id="KW-0472">Membrane</keyword>
<feature type="transmembrane region" description="Helical" evidence="1">
    <location>
        <begin position="225"/>
        <end position="245"/>
    </location>
</feature>
<proteinExistence type="predicted"/>
<feature type="transmembrane region" description="Helical" evidence="1">
    <location>
        <begin position="133"/>
        <end position="152"/>
    </location>
</feature>
<feature type="transmembrane region" description="Helical" evidence="1">
    <location>
        <begin position="104"/>
        <end position="121"/>
    </location>
</feature>
<feature type="transmembrane region" description="Helical" evidence="1">
    <location>
        <begin position="195"/>
        <end position="213"/>
    </location>
</feature>
<dbReference type="PANTHER" id="PTHR40761">
    <property type="entry name" value="CONSERVED INTEGRAL MEMBRANE ALANINE VALINE AND LEUCINE RICH PROTEIN-RELATED"/>
    <property type="match status" value="1"/>
</dbReference>
<dbReference type="PANTHER" id="PTHR40761:SF1">
    <property type="entry name" value="CONSERVED INTEGRAL MEMBRANE ALANINE VALINE AND LEUCINE RICH PROTEIN-RELATED"/>
    <property type="match status" value="1"/>
</dbReference>
<dbReference type="RefSeq" id="WP_121156639.1">
    <property type="nucleotide sequence ID" value="NZ_RBKT01000001.1"/>
</dbReference>
<evidence type="ECO:0008006" key="5">
    <source>
        <dbReference type="Google" id="ProtNLM"/>
    </source>
</evidence>
<evidence type="ECO:0000313" key="4">
    <source>
        <dbReference type="Proteomes" id="UP000277671"/>
    </source>
</evidence>
<dbReference type="AlphaFoldDB" id="A0A495JFZ7"/>
<dbReference type="EMBL" id="RBKT01000001">
    <property type="protein sequence ID" value="RKR87950.1"/>
    <property type="molecule type" value="Genomic_DNA"/>
</dbReference>
<dbReference type="InterPro" id="IPR037185">
    <property type="entry name" value="EmrE-like"/>
</dbReference>
<keyword evidence="1" id="KW-0812">Transmembrane</keyword>
<gene>
    <name evidence="3" type="ORF">BDK92_2253</name>
</gene>
<dbReference type="SUPFAM" id="SSF103481">
    <property type="entry name" value="Multidrug resistance efflux transporter EmrE"/>
    <property type="match status" value="1"/>
</dbReference>
<evidence type="ECO:0000313" key="3">
    <source>
        <dbReference type="EMBL" id="RKR87950.1"/>
    </source>
</evidence>
<protein>
    <recommendedName>
        <fullName evidence="5">Magnesium transporter NIPA</fullName>
    </recommendedName>
</protein>
<feature type="chain" id="PRO_5039619940" description="Magnesium transporter NIPA" evidence="2">
    <location>
        <begin position="22"/>
        <end position="280"/>
    </location>
</feature>
<dbReference type="NCBIfam" id="NF038012">
    <property type="entry name" value="DMT_1"/>
    <property type="match status" value="1"/>
</dbReference>
<feature type="signal peptide" evidence="2">
    <location>
        <begin position="1"/>
        <end position="21"/>
    </location>
</feature>
<accession>A0A495JFZ7</accession>
<evidence type="ECO:0000256" key="1">
    <source>
        <dbReference type="SAM" id="Phobius"/>
    </source>
</evidence>
<evidence type="ECO:0000256" key="2">
    <source>
        <dbReference type="SAM" id="SignalP"/>
    </source>
</evidence>
<sequence>MTLFAVLLGLASALFFAFSSALEQHAAKQEKPTRAGDPRLLIRLLHRPLWLFGGIPDAIGTGLQAVALRFGPLALVEPLLMSGLFMAIPLEAALEKRRPHAKDLILAGVAIVGLAAFLITANPRAGVEQPSTLAWLGVGVVAGGLIAICLLGAWRARDAHRGTLLGIATGLLYAVAAALLKTISEDLTSHPWTLLADWHLYALIVVGAAALVLNQNAYQSGPIAAPLTAITLLDPFGGVMIGVFAFHETLSTDGPRLVIEIIAVILMIVGISLASTTRSK</sequence>
<keyword evidence="1" id="KW-1133">Transmembrane helix</keyword>
<dbReference type="OrthoDB" id="4229124at2"/>
<feature type="transmembrane region" description="Helical" evidence="1">
    <location>
        <begin position="257"/>
        <end position="276"/>
    </location>
</feature>
<reference evidence="3 4" key="1">
    <citation type="submission" date="2018-10" db="EMBL/GenBank/DDBJ databases">
        <title>Sequencing the genomes of 1000 actinobacteria strains.</title>
        <authorList>
            <person name="Klenk H.-P."/>
        </authorList>
    </citation>
    <scope>NUCLEOTIDE SEQUENCE [LARGE SCALE GENOMIC DNA]</scope>
    <source>
        <strain evidence="3 4">DSM 45175</strain>
    </source>
</reference>
<name>A0A495JFZ7_9ACTN</name>
<feature type="transmembrane region" description="Helical" evidence="1">
    <location>
        <begin position="164"/>
        <end position="183"/>
    </location>
</feature>
<keyword evidence="4" id="KW-1185">Reference proteome</keyword>
<dbReference type="Proteomes" id="UP000277671">
    <property type="component" value="Unassembled WGS sequence"/>
</dbReference>